<name>A0A1H8K7W5_9BACI</name>
<dbReference type="RefSeq" id="WP_090750289.1">
    <property type="nucleotide sequence ID" value="NZ_FOBW01000025.1"/>
</dbReference>
<dbReference type="OrthoDB" id="2822762at2"/>
<sequence>MDKINLPTKHQTRDIEKKPNKNGIIKRRKTSEFAQIQNQVLQDLTDIRSIGLIAHLMSMPANWEIRKTHLYSKFGRGPISSGITELEEKKYWVEIVYRVGSQFVHDYHLSDVAFTDEEVSDMVNIIREANFPIRSISAPFIHLVPSTTASKKEESETQASTVDFQQSNSYSTNSTVENQQLLNKERQRKRKQINKDKRNIVNLQQEPPFLEDEVFRQALTSTCQDYYPQYAPGRWSKQAWQTLIETFVEETLNDGKYRSVPSDKIPSYARAAILNMVHAFDRKSGRKSIHMIIPERPVPFYDWVSEGVNGKRLEISE</sequence>
<evidence type="ECO:0000313" key="2">
    <source>
        <dbReference type="EMBL" id="SEN89092.1"/>
    </source>
</evidence>
<gene>
    <name evidence="2" type="ORF">SAMN05192533_12526</name>
</gene>
<accession>A0A1H8K7W5</accession>
<feature type="compositionally biased region" description="Polar residues" evidence="1">
    <location>
        <begin position="157"/>
        <end position="177"/>
    </location>
</feature>
<feature type="region of interest" description="Disordered" evidence="1">
    <location>
        <begin position="151"/>
        <end position="177"/>
    </location>
</feature>
<dbReference type="Proteomes" id="UP000198553">
    <property type="component" value="Unassembled WGS sequence"/>
</dbReference>
<protein>
    <submittedName>
        <fullName evidence="2">Uncharacterized protein</fullName>
    </submittedName>
</protein>
<reference evidence="3" key="1">
    <citation type="submission" date="2016-10" db="EMBL/GenBank/DDBJ databases">
        <authorList>
            <person name="Varghese N."/>
            <person name="Submissions S."/>
        </authorList>
    </citation>
    <scope>NUCLEOTIDE SEQUENCE [LARGE SCALE GENOMIC DNA]</scope>
    <source>
        <strain evidence="3">B48,IBRC-M 10115,DSM 25386,CECT 8001</strain>
    </source>
</reference>
<keyword evidence="3" id="KW-1185">Reference proteome</keyword>
<dbReference type="AlphaFoldDB" id="A0A1H8K7W5"/>
<dbReference type="EMBL" id="FOBW01000025">
    <property type="protein sequence ID" value="SEN89092.1"/>
    <property type="molecule type" value="Genomic_DNA"/>
</dbReference>
<proteinExistence type="predicted"/>
<evidence type="ECO:0000256" key="1">
    <source>
        <dbReference type="SAM" id="MobiDB-lite"/>
    </source>
</evidence>
<organism evidence="2 3">
    <name type="scientific">Mesobacillus persicus</name>
    <dbReference type="NCBI Taxonomy" id="930146"/>
    <lineage>
        <taxon>Bacteria</taxon>
        <taxon>Bacillati</taxon>
        <taxon>Bacillota</taxon>
        <taxon>Bacilli</taxon>
        <taxon>Bacillales</taxon>
        <taxon>Bacillaceae</taxon>
        <taxon>Mesobacillus</taxon>
    </lineage>
</organism>
<evidence type="ECO:0000313" key="3">
    <source>
        <dbReference type="Proteomes" id="UP000198553"/>
    </source>
</evidence>